<feature type="compositionally biased region" description="Basic and acidic residues" evidence="1">
    <location>
        <begin position="61"/>
        <end position="70"/>
    </location>
</feature>
<dbReference type="EMBL" id="CP142149">
    <property type="protein sequence ID" value="WSE27618.1"/>
    <property type="molecule type" value="Genomic_DNA"/>
</dbReference>
<dbReference type="RefSeq" id="WP_326566628.1">
    <property type="nucleotide sequence ID" value="NZ_CP142149.1"/>
</dbReference>
<organism evidence="3 4">
    <name type="scientific">Amycolatopsis rhabdoformis</name>
    <dbReference type="NCBI Taxonomy" id="1448059"/>
    <lineage>
        <taxon>Bacteria</taxon>
        <taxon>Bacillati</taxon>
        <taxon>Actinomycetota</taxon>
        <taxon>Actinomycetes</taxon>
        <taxon>Pseudonocardiales</taxon>
        <taxon>Pseudonocardiaceae</taxon>
        <taxon>Amycolatopsis</taxon>
    </lineage>
</organism>
<keyword evidence="4" id="KW-1185">Reference proteome</keyword>
<evidence type="ECO:0008006" key="5">
    <source>
        <dbReference type="Google" id="ProtNLM"/>
    </source>
</evidence>
<sequence>MASGDSAARGGPADASARRAGAGDSGARRADAAGPAARAGGPAEPGARRGGPADPGGRGGRHGEAAHRGTEPGGRGPTDSGAWRAEPAASAHRGGSADSGSWRVIPPDPRTAAAPGGVLPTPPNRTAPKPKPNVLGIVGLVLGLAAIGAAFVPDYGYVAWPLAGIGLVLGIVGTVQAARGKAGGRGIAVTAVIVAVVAGLLSATVVLFPSVFGTSSAGDLHIPPTSGDEHNVDFVVTSAGGATVRYGTLNDQRTESAPASTDQWHGHGSFSGGTPILTLTADTANASVVNQISCSILVDGQSVASSSGSTIALCTANVG</sequence>
<proteinExistence type="predicted"/>
<feature type="compositionally biased region" description="Low complexity" evidence="1">
    <location>
        <begin position="1"/>
        <end position="22"/>
    </location>
</feature>
<keyword evidence="2" id="KW-1133">Transmembrane helix</keyword>
<name>A0ABZ1I1C5_9PSEU</name>
<evidence type="ECO:0000313" key="3">
    <source>
        <dbReference type="EMBL" id="WSE27618.1"/>
    </source>
</evidence>
<evidence type="ECO:0000256" key="2">
    <source>
        <dbReference type="SAM" id="Phobius"/>
    </source>
</evidence>
<feature type="compositionally biased region" description="Low complexity" evidence="1">
    <location>
        <begin position="32"/>
        <end position="45"/>
    </location>
</feature>
<dbReference type="Proteomes" id="UP001330812">
    <property type="component" value="Chromosome"/>
</dbReference>
<gene>
    <name evidence="3" type="ORF">VSH64_32855</name>
</gene>
<evidence type="ECO:0000313" key="4">
    <source>
        <dbReference type="Proteomes" id="UP001330812"/>
    </source>
</evidence>
<keyword evidence="2" id="KW-0812">Transmembrane</keyword>
<accession>A0ABZ1I1C5</accession>
<protein>
    <recommendedName>
        <fullName evidence="5">DUF4190 domain-containing protein</fullName>
    </recommendedName>
</protein>
<keyword evidence="2" id="KW-0472">Membrane</keyword>
<evidence type="ECO:0000256" key="1">
    <source>
        <dbReference type="SAM" id="MobiDB-lite"/>
    </source>
</evidence>
<feature type="compositionally biased region" description="Pro residues" evidence="1">
    <location>
        <begin position="120"/>
        <end position="131"/>
    </location>
</feature>
<feature type="transmembrane region" description="Helical" evidence="2">
    <location>
        <begin position="187"/>
        <end position="208"/>
    </location>
</feature>
<dbReference type="Gene3D" id="2.60.40.2880">
    <property type="entry name" value="MmpS1-5, C-terminal soluble domain"/>
    <property type="match status" value="1"/>
</dbReference>
<feature type="region of interest" description="Disordered" evidence="1">
    <location>
        <begin position="1"/>
        <end position="131"/>
    </location>
</feature>
<feature type="transmembrane region" description="Helical" evidence="2">
    <location>
        <begin position="134"/>
        <end position="152"/>
    </location>
</feature>
<dbReference type="InterPro" id="IPR038468">
    <property type="entry name" value="MmpS_C"/>
</dbReference>
<feature type="transmembrane region" description="Helical" evidence="2">
    <location>
        <begin position="158"/>
        <end position="175"/>
    </location>
</feature>
<reference evidence="3 4" key="1">
    <citation type="journal article" date="2015" name="Int. J. Syst. Evol. Microbiol.">
        <title>Amycolatopsis rhabdoformis sp. nov., an actinomycete isolated from a tropical forest soil.</title>
        <authorList>
            <person name="Souza W.R."/>
            <person name="Silva R.E."/>
            <person name="Goodfellow M."/>
            <person name="Busarakam K."/>
            <person name="Figueiro F.S."/>
            <person name="Ferreira D."/>
            <person name="Rodrigues-Filho E."/>
            <person name="Moraes L.A.B."/>
            <person name="Zucchi T.D."/>
        </authorList>
    </citation>
    <scope>NUCLEOTIDE SEQUENCE [LARGE SCALE GENOMIC DNA]</scope>
    <source>
        <strain evidence="3 4">NCIMB 14900</strain>
    </source>
</reference>